<comment type="caution">
    <text evidence="2">The sequence shown here is derived from an EMBL/GenBank/DDBJ whole genome shotgun (WGS) entry which is preliminary data.</text>
</comment>
<dbReference type="Proteomes" id="UP001482620">
    <property type="component" value="Unassembled WGS sequence"/>
</dbReference>
<keyword evidence="1" id="KW-1133">Transmembrane helix</keyword>
<proteinExistence type="predicted"/>
<evidence type="ECO:0000313" key="3">
    <source>
        <dbReference type="Proteomes" id="UP001482620"/>
    </source>
</evidence>
<feature type="transmembrane region" description="Helical" evidence="1">
    <location>
        <begin position="6"/>
        <end position="25"/>
    </location>
</feature>
<organism evidence="2 3">
    <name type="scientific">Ilyodon furcidens</name>
    <name type="common">goldbreast splitfin</name>
    <dbReference type="NCBI Taxonomy" id="33524"/>
    <lineage>
        <taxon>Eukaryota</taxon>
        <taxon>Metazoa</taxon>
        <taxon>Chordata</taxon>
        <taxon>Craniata</taxon>
        <taxon>Vertebrata</taxon>
        <taxon>Euteleostomi</taxon>
        <taxon>Actinopterygii</taxon>
        <taxon>Neopterygii</taxon>
        <taxon>Teleostei</taxon>
        <taxon>Neoteleostei</taxon>
        <taxon>Acanthomorphata</taxon>
        <taxon>Ovalentaria</taxon>
        <taxon>Atherinomorphae</taxon>
        <taxon>Cyprinodontiformes</taxon>
        <taxon>Goodeidae</taxon>
        <taxon>Ilyodon</taxon>
    </lineage>
</organism>
<sequence>MALYNVPLSGNLMGVLVLGLIFSCYTQRKQPQFCTSKGPLQSHIDHISVEHAVPCCTVLKTDKSCCGDHGFSLKHHSFHCRLQCCGKTTQRRHPLPHLVLKDAVLHDWNCQIKHT</sequence>
<evidence type="ECO:0000313" key="2">
    <source>
        <dbReference type="EMBL" id="MEQ2248314.1"/>
    </source>
</evidence>
<keyword evidence="1" id="KW-0472">Membrane</keyword>
<keyword evidence="3" id="KW-1185">Reference proteome</keyword>
<dbReference type="EMBL" id="JAHRIQ010082815">
    <property type="protein sequence ID" value="MEQ2248314.1"/>
    <property type="molecule type" value="Genomic_DNA"/>
</dbReference>
<name>A0ABV0USX5_9TELE</name>
<accession>A0ABV0USX5</accession>
<protein>
    <submittedName>
        <fullName evidence="2">Uncharacterized protein</fullName>
    </submittedName>
</protein>
<evidence type="ECO:0000256" key="1">
    <source>
        <dbReference type="SAM" id="Phobius"/>
    </source>
</evidence>
<gene>
    <name evidence="2" type="ORF">ILYODFUR_017944</name>
</gene>
<keyword evidence="1" id="KW-0812">Transmembrane</keyword>
<reference evidence="2 3" key="1">
    <citation type="submission" date="2021-06" db="EMBL/GenBank/DDBJ databases">
        <authorList>
            <person name="Palmer J.M."/>
        </authorList>
    </citation>
    <scope>NUCLEOTIDE SEQUENCE [LARGE SCALE GENOMIC DNA]</scope>
    <source>
        <strain evidence="3">if_2019</strain>
        <tissue evidence="2">Muscle</tissue>
    </source>
</reference>
<feature type="non-terminal residue" evidence="2">
    <location>
        <position position="115"/>
    </location>
</feature>